<sequence>MGFRKIAMLHTGCVTVAPLRKLVHELYPEAEIMNLVDDSLLNDTIAAKAMPIEVVERLAQYALIAQQAGAEVILNTCSSVGEAVDVIAPMLKVPYVKIDQPMAAEAVKHGPRIALIATVTSTVAPSKRLLERNAQDQGLTVTVTPYLVDGALKVLSETGDQKRHNQMVIDTVYKAAAENDVIVFAQGSMAVLEPECQNLGVPVFSSPKLGCEQLKKYL</sequence>
<dbReference type="Proteomes" id="UP000247612">
    <property type="component" value="Unassembled WGS sequence"/>
</dbReference>
<dbReference type="Pfam" id="PF01177">
    <property type="entry name" value="Asp_Glu_race"/>
    <property type="match status" value="1"/>
</dbReference>
<comment type="caution">
    <text evidence="1">The sequence shown here is derived from an EMBL/GenBank/DDBJ whole genome shotgun (WGS) entry which is preliminary data.</text>
</comment>
<proteinExistence type="predicted"/>
<evidence type="ECO:0000313" key="2">
    <source>
        <dbReference type="Proteomes" id="UP000247612"/>
    </source>
</evidence>
<gene>
    <name evidence="1" type="ORF">DES51_12038</name>
</gene>
<dbReference type="STRING" id="1034346.GCA_000313565_02188"/>
<dbReference type="RefSeq" id="WP_022938491.1">
    <property type="nucleotide sequence ID" value="NZ_CABKRQ010000005.1"/>
</dbReference>
<evidence type="ECO:0008006" key="3">
    <source>
        <dbReference type="Google" id="ProtNLM"/>
    </source>
</evidence>
<organism evidence="1 2">
    <name type="scientific">Dielma fastidiosa</name>
    <dbReference type="NCBI Taxonomy" id="1034346"/>
    <lineage>
        <taxon>Bacteria</taxon>
        <taxon>Bacillati</taxon>
        <taxon>Bacillota</taxon>
        <taxon>Erysipelotrichia</taxon>
        <taxon>Erysipelotrichales</taxon>
        <taxon>Erysipelotrichaceae</taxon>
        <taxon>Dielma</taxon>
    </lineage>
</organism>
<dbReference type="GO" id="GO:0047661">
    <property type="term" value="F:amino-acid racemase activity"/>
    <property type="evidence" value="ECO:0007669"/>
    <property type="project" value="InterPro"/>
</dbReference>
<dbReference type="EMBL" id="QJKH01000020">
    <property type="protein sequence ID" value="PXX75135.1"/>
    <property type="molecule type" value="Genomic_DNA"/>
</dbReference>
<accession>A0A318KEX7</accession>
<reference evidence="1 2" key="1">
    <citation type="submission" date="2018-05" db="EMBL/GenBank/DDBJ databases">
        <title>Genomic Encyclopedia of Type Strains, Phase IV (KMG-IV): sequencing the most valuable type-strain genomes for metagenomic binning, comparative biology and taxonomic classification.</title>
        <authorList>
            <person name="Goeker M."/>
        </authorList>
    </citation>
    <scope>NUCLEOTIDE SEQUENCE [LARGE SCALE GENOMIC DNA]</scope>
    <source>
        <strain evidence="1 2">JC118</strain>
    </source>
</reference>
<evidence type="ECO:0000313" key="1">
    <source>
        <dbReference type="EMBL" id="PXX75135.1"/>
    </source>
</evidence>
<dbReference type="AlphaFoldDB" id="A0A318KEX7"/>
<dbReference type="OrthoDB" id="978447at2"/>
<keyword evidence="2" id="KW-1185">Reference proteome</keyword>
<protein>
    <recommendedName>
        <fullName evidence="3">Asp/Glu/hydantoin racemase</fullName>
    </recommendedName>
</protein>
<dbReference type="InterPro" id="IPR015942">
    <property type="entry name" value="Asp/Glu/hydantoin_racemase"/>
</dbReference>
<name>A0A318KEX7_9FIRM</name>